<name>A0A8S4RKU8_9NEOP</name>
<evidence type="ECO:0000313" key="1">
    <source>
        <dbReference type="EMBL" id="CAH2236623.1"/>
    </source>
</evidence>
<dbReference type="AlphaFoldDB" id="A0A8S4RKU8"/>
<dbReference type="OrthoDB" id="8117569at2759"/>
<evidence type="ECO:0000313" key="2">
    <source>
        <dbReference type="Proteomes" id="UP000838756"/>
    </source>
</evidence>
<dbReference type="EMBL" id="CAKXAJ010025216">
    <property type="protein sequence ID" value="CAH2236623.1"/>
    <property type="molecule type" value="Genomic_DNA"/>
</dbReference>
<protein>
    <submittedName>
        <fullName evidence="1">Jg16462 protein</fullName>
    </submittedName>
</protein>
<proteinExistence type="predicted"/>
<reference evidence="1" key="1">
    <citation type="submission" date="2022-03" db="EMBL/GenBank/DDBJ databases">
        <authorList>
            <person name="Lindestad O."/>
        </authorList>
    </citation>
    <scope>NUCLEOTIDE SEQUENCE</scope>
</reference>
<organism evidence="1 2">
    <name type="scientific">Pararge aegeria aegeria</name>
    <dbReference type="NCBI Taxonomy" id="348720"/>
    <lineage>
        <taxon>Eukaryota</taxon>
        <taxon>Metazoa</taxon>
        <taxon>Ecdysozoa</taxon>
        <taxon>Arthropoda</taxon>
        <taxon>Hexapoda</taxon>
        <taxon>Insecta</taxon>
        <taxon>Pterygota</taxon>
        <taxon>Neoptera</taxon>
        <taxon>Endopterygota</taxon>
        <taxon>Lepidoptera</taxon>
        <taxon>Glossata</taxon>
        <taxon>Ditrysia</taxon>
        <taxon>Papilionoidea</taxon>
        <taxon>Nymphalidae</taxon>
        <taxon>Satyrinae</taxon>
        <taxon>Satyrini</taxon>
        <taxon>Parargina</taxon>
        <taxon>Pararge</taxon>
    </lineage>
</organism>
<gene>
    <name evidence="1" type="primary">jg16462</name>
    <name evidence="1" type="ORF">PAEG_LOCUS13988</name>
</gene>
<accession>A0A8S4RKU8</accession>
<comment type="caution">
    <text evidence="1">The sequence shown here is derived from an EMBL/GenBank/DDBJ whole genome shotgun (WGS) entry which is preliminary data.</text>
</comment>
<dbReference type="Proteomes" id="UP000838756">
    <property type="component" value="Unassembled WGS sequence"/>
</dbReference>
<keyword evidence="2" id="KW-1185">Reference proteome</keyword>
<sequence length="154" mass="15673">MASILSVIGRPGQGLLKNGPAPLEYDGRVIDTAESAHLKATHISAHSAATAKASHGGYAGIGAGHGAGYGAAAYGAGASYGASYGAGYSGCYGKWTDPQAHIQLTHDGQYVGDTPEVQHARAAYFAQFTHAADTAASALEEPWDAHSNGAHGWH</sequence>